<evidence type="ECO:0000313" key="1">
    <source>
        <dbReference type="EMBL" id="KAJ9541061.1"/>
    </source>
</evidence>
<protein>
    <submittedName>
        <fullName evidence="1">Uncharacterized protein</fullName>
    </submittedName>
</protein>
<name>A0AA38SR35_9ASTR</name>
<comment type="caution">
    <text evidence="1">The sequence shown here is derived from an EMBL/GenBank/DDBJ whole genome shotgun (WGS) entry which is preliminary data.</text>
</comment>
<evidence type="ECO:0000313" key="2">
    <source>
        <dbReference type="Proteomes" id="UP001172457"/>
    </source>
</evidence>
<reference evidence="1" key="1">
    <citation type="submission" date="2023-03" db="EMBL/GenBank/DDBJ databases">
        <title>Chromosome-scale reference genome and RAD-based genetic map of yellow starthistle (Centaurea solstitialis) reveal putative structural variation and QTLs associated with invader traits.</title>
        <authorList>
            <person name="Reatini B."/>
            <person name="Cang F.A."/>
            <person name="Jiang Q."/>
            <person name="Mckibben M.T.W."/>
            <person name="Barker M.S."/>
            <person name="Rieseberg L.H."/>
            <person name="Dlugosch K.M."/>
        </authorList>
    </citation>
    <scope>NUCLEOTIDE SEQUENCE</scope>
    <source>
        <strain evidence="1">CAN-66</strain>
        <tissue evidence="1">Leaf</tissue>
    </source>
</reference>
<accession>A0AA38SR35</accession>
<dbReference type="AlphaFoldDB" id="A0AA38SR35"/>
<organism evidence="1 2">
    <name type="scientific">Centaurea solstitialis</name>
    <name type="common">yellow star-thistle</name>
    <dbReference type="NCBI Taxonomy" id="347529"/>
    <lineage>
        <taxon>Eukaryota</taxon>
        <taxon>Viridiplantae</taxon>
        <taxon>Streptophyta</taxon>
        <taxon>Embryophyta</taxon>
        <taxon>Tracheophyta</taxon>
        <taxon>Spermatophyta</taxon>
        <taxon>Magnoliopsida</taxon>
        <taxon>eudicotyledons</taxon>
        <taxon>Gunneridae</taxon>
        <taxon>Pentapetalae</taxon>
        <taxon>asterids</taxon>
        <taxon>campanulids</taxon>
        <taxon>Asterales</taxon>
        <taxon>Asteraceae</taxon>
        <taxon>Carduoideae</taxon>
        <taxon>Cardueae</taxon>
        <taxon>Centaureinae</taxon>
        <taxon>Centaurea</taxon>
    </lineage>
</organism>
<gene>
    <name evidence="1" type="ORF">OSB04_027567</name>
</gene>
<dbReference type="EMBL" id="JARYMX010000007">
    <property type="protein sequence ID" value="KAJ9541061.1"/>
    <property type="molecule type" value="Genomic_DNA"/>
</dbReference>
<sequence>MFPRLARLEDRVEASIAERGEWVENKWVWKWGWRINRRGREVGELEVLESSVVSQRIRISITWGWTLIPSFAQDAEKRSKMKITPLSGAERFGKEMVSSRDDVEGGKSSQRKEGQHSEHCTAAAYGCFRGCCCFLLSAAAARLQLLSVFGYHCFSSFYSSNNNLVHSVWPLA</sequence>
<proteinExistence type="predicted"/>
<dbReference type="Proteomes" id="UP001172457">
    <property type="component" value="Chromosome 7"/>
</dbReference>
<keyword evidence="2" id="KW-1185">Reference proteome</keyword>